<proteinExistence type="predicted"/>
<gene>
    <name evidence="2" type="ORF">O4220_07605</name>
</gene>
<dbReference type="Pfam" id="PF12724">
    <property type="entry name" value="Flavodoxin_5"/>
    <property type="match status" value="1"/>
</dbReference>
<dbReference type="InterPro" id="IPR026816">
    <property type="entry name" value="Flavodoxin_dom"/>
</dbReference>
<dbReference type="InterPro" id="IPR029039">
    <property type="entry name" value="Flavoprotein-like_sf"/>
</dbReference>
<evidence type="ECO:0000313" key="2">
    <source>
        <dbReference type="EMBL" id="MCZ4518378.1"/>
    </source>
</evidence>
<evidence type="ECO:0000259" key="1">
    <source>
        <dbReference type="Pfam" id="PF12724"/>
    </source>
</evidence>
<reference evidence="2" key="1">
    <citation type="submission" date="2022-12" db="EMBL/GenBank/DDBJ databases">
        <authorList>
            <person name="Krivoruchko A.V."/>
            <person name="Elkin A."/>
        </authorList>
    </citation>
    <scope>NUCLEOTIDE SEQUENCE</scope>
    <source>
        <strain evidence="2">IEGM 1391</strain>
    </source>
</reference>
<protein>
    <submittedName>
        <fullName evidence="2">Flavodoxin family protein</fullName>
    </submittedName>
</protein>
<dbReference type="Gene3D" id="3.40.50.360">
    <property type="match status" value="1"/>
</dbReference>
<dbReference type="PANTHER" id="PTHR38030:SF2">
    <property type="entry name" value="PROTOPORPHYRINOGEN IX DEHYDROGENASE [QUINONE]"/>
    <property type="match status" value="1"/>
</dbReference>
<comment type="caution">
    <text evidence="2">The sequence shown here is derived from an EMBL/GenBank/DDBJ whole genome shotgun (WGS) entry which is preliminary data.</text>
</comment>
<dbReference type="InterPro" id="IPR052200">
    <property type="entry name" value="Protoporphyrinogen_IX_DH"/>
</dbReference>
<dbReference type="Proteomes" id="UP001081071">
    <property type="component" value="Unassembled WGS sequence"/>
</dbReference>
<evidence type="ECO:0000313" key="3">
    <source>
        <dbReference type="Proteomes" id="UP001081071"/>
    </source>
</evidence>
<sequence>MKPKPKSLIVCVSGPHGNTRKIAEAIAAVLDAEVTAPDLVDPTRIAEFDLVGFGSGIYMGKHHHQLLSLVTTLPTVNRHRAFVFATSGFADSPLNRFSRSLTVPLNSKGFEISDAFSCRAKDTFLPFALVGGIRKGHPDDADLRRARLFAEQLRTTQESRTSIGDVQ</sequence>
<feature type="domain" description="Flavodoxin" evidence="1">
    <location>
        <begin position="10"/>
        <end position="93"/>
    </location>
</feature>
<dbReference type="RefSeq" id="WP_269603065.1">
    <property type="nucleotide sequence ID" value="NZ_JAPWIJ010000003.1"/>
</dbReference>
<dbReference type="SUPFAM" id="SSF52218">
    <property type="entry name" value="Flavoproteins"/>
    <property type="match status" value="1"/>
</dbReference>
<accession>A0ABT4MBP2</accession>
<name>A0ABT4MBP2_9NOCA</name>
<organism evidence="2 3">
    <name type="scientific">Rhodococcus ruber</name>
    <dbReference type="NCBI Taxonomy" id="1830"/>
    <lineage>
        <taxon>Bacteria</taxon>
        <taxon>Bacillati</taxon>
        <taxon>Actinomycetota</taxon>
        <taxon>Actinomycetes</taxon>
        <taxon>Mycobacteriales</taxon>
        <taxon>Nocardiaceae</taxon>
        <taxon>Rhodococcus</taxon>
    </lineage>
</organism>
<keyword evidence="3" id="KW-1185">Reference proteome</keyword>
<dbReference type="EMBL" id="JAPWIJ010000003">
    <property type="protein sequence ID" value="MCZ4518378.1"/>
    <property type="molecule type" value="Genomic_DNA"/>
</dbReference>
<dbReference type="PANTHER" id="PTHR38030">
    <property type="entry name" value="PROTOPORPHYRINOGEN IX DEHYDROGENASE [MENAQUINONE]"/>
    <property type="match status" value="1"/>
</dbReference>